<evidence type="ECO:0000313" key="1">
    <source>
        <dbReference type="EMBL" id="KAI3805309.1"/>
    </source>
</evidence>
<comment type="caution">
    <text evidence="1">The sequence shown here is derived from an EMBL/GenBank/DDBJ whole genome shotgun (WGS) entry which is preliminary data.</text>
</comment>
<gene>
    <name evidence="1" type="ORF">L1987_27552</name>
</gene>
<proteinExistence type="predicted"/>
<protein>
    <submittedName>
        <fullName evidence="1">Uncharacterized protein</fullName>
    </submittedName>
</protein>
<organism evidence="1 2">
    <name type="scientific">Smallanthus sonchifolius</name>
    <dbReference type="NCBI Taxonomy" id="185202"/>
    <lineage>
        <taxon>Eukaryota</taxon>
        <taxon>Viridiplantae</taxon>
        <taxon>Streptophyta</taxon>
        <taxon>Embryophyta</taxon>
        <taxon>Tracheophyta</taxon>
        <taxon>Spermatophyta</taxon>
        <taxon>Magnoliopsida</taxon>
        <taxon>eudicotyledons</taxon>
        <taxon>Gunneridae</taxon>
        <taxon>Pentapetalae</taxon>
        <taxon>asterids</taxon>
        <taxon>campanulids</taxon>
        <taxon>Asterales</taxon>
        <taxon>Asteraceae</taxon>
        <taxon>Asteroideae</taxon>
        <taxon>Heliantheae alliance</taxon>
        <taxon>Millerieae</taxon>
        <taxon>Smallanthus</taxon>
    </lineage>
</organism>
<evidence type="ECO:0000313" key="2">
    <source>
        <dbReference type="Proteomes" id="UP001056120"/>
    </source>
</evidence>
<accession>A0ACB9IBI1</accession>
<dbReference type="Proteomes" id="UP001056120">
    <property type="component" value="Linkage Group LG09"/>
</dbReference>
<reference evidence="1 2" key="2">
    <citation type="journal article" date="2022" name="Mol. Ecol. Resour.">
        <title>The genomes of chicory, endive, great burdock and yacon provide insights into Asteraceae paleo-polyploidization history and plant inulin production.</title>
        <authorList>
            <person name="Fan W."/>
            <person name="Wang S."/>
            <person name="Wang H."/>
            <person name="Wang A."/>
            <person name="Jiang F."/>
            <person name="Liu H."/>
            <person name="Zhao H."/>
            <person name="Xu D."/>
            <person name="Zhang Y."/>
        </authorList>
    </citation>
    <scope>NUCLEOTIDE SEQUENCE [LARGE SCALE GENOMIC DNA]</scope>
    <source>
        <strain evidence="2">cv. Yunnan</strain>
        <tissue evidence="1">Leaves</tissue>
    </source>
</reference>
<keyword evidence="2" id="KW-1185">Reference proteome</keyword>
<name>A0ACB9IBI1_9ASTR</name>
<sequence length="153" mass="16059">MIGREYPMRTMFSTRPALSGEATRGHGLWDGLAQCQSESIGESNSMPGVHVPLSDLHELVHAPEGGGGAEHAYVVHSAHAKVGTTLNSDIAIDEGVKVSTELGNEVHVSTEMGDLVHGGGDLPRPCSPRDEVAQDVGVSVVVDSPTIREGPEM</sequence>
<dbReference type="EMBL" id="CM042026">
    <property type="protein sequence ID" value="KAI3805309.1"/>
    <property type="molecule type" value="Genomic_DNA"/>
</dbReference>
<reference evidence="2" key="1">
    <citation type="journal article" date="2022" name="Mol. Ecol. Resour.">
        <title>The genomes of chicory, endive, great burdock and yacon provide insights into Asteraceae palaeo-polyploidization history and plant inulin production.</title>
        <authorList>
            <person name="Fan W."/>
            <person name="Wang S."/>
            <person name="Wang H."/>
            <person name="Wang A."/>
            <person name="Jiang F."/>
            <person name="Liu H."/>
            <person name="Zhao H."/>
            <person name="Xu D."/>
            <person name="Zhang Y."/>
        </authorList>
    </citation>
    <scope>NUCLEOTIDE SEQUENCE [LARGE SCALE GENOMIC DNA]</scope>
    <source>
        <strain evidence="2">cv. Yunnan</strain>
    </source>
</reference>